<dbReference type="PANTHER" id="PTHR10859">
    <property type="entry name" value="GLYCOSYL TRANSFERASE"/>
    <property type="match status" value="1"/>
</dbReference>
<accession>A0A2G9Y7K5</accession>
<keyword evidence="1" id="KW-0472">Membrane</keyword>
<name>A0A2G9Y7K5_9BACT</name>
<evidence type="ECO:0000313" key="4">
    <source>
        <dbReference type="Proteomes" id="UP000231025"/>
    </source>
</evidence>
<feature type="domain" description="Glycosyltransferase 2-like" evidence="2">
    <location>
        <begin position="12"/>
        <end position="125"/>
    </location>
</feature>
<dbReference type="InterPro" id="IPR029044">
    <property type="entry name" value="Nucleotide-diphossugar_trans"/>
</dbReference>
<dbReference type="Proteomes" id="UP000231025">
    <property type="component" value="Unassembled WGS sequence"/>
</dbReference>
<organism evidence="3 4">
    <name type="scientific">Candidatus Roizmanbacteria bacterium CG23_combo_of_CG06-09_8_20_14_all_35_49</name>
    <dbReference type="NCBI Taxonomy" id="1974863"/>
    <lineage>
        <taxon>Bacteria</taxon>
        <taxon>Candidatus Roizmaniibacteriota</taxon>
    </lineage>
</organism>
<dbReference type="PANTHER" id="PTHR10859:SF105">
    <property type="entry name" value="DOLICHYL-PHOSPHATE BETA-D-MANNOSYLTRANSFERASE"/>
    <property type="match status" value="1"/>
</dbReference>
<feature type="transmembrane region" description="Helical" evidence="1">
    <location>
        <begin position="209"/>
        <end position="225"/>
    </location>
</feature>
<keyword evidence="3" id="KW-0808">Transferase</keyword>
<proteinExistence type="predicted"/>
<dbReference type="AlphaFoldDB" id="A0A2G9Y7K5"/>
<gene>
    <name evidence="3" type="ORF">COX47_01150</name>
</gene>
<dbReference type="GO" id="GO:0016740">
    <property type="term" value="F:transferase activity"/>
    <property type="evidence" value="ECO:0007669"/>
    <property type="project" value="UniProtKB-KW"/>
</dbReference>
<evidence type="ECO:0000256" key="1">
    <source>
        <dbReference type="SAM" id="Phobius"/>
    </source>
</evidence>
<keyword evidence="1" id="KW-1133">Transmembrane helix</keyword>
<dbReference type="EMBL" id="PCRE01000015">
    <property type="protein sequence ID" value="PIP15207.1"/>
    <property type="molecule type" value="Genomic_DNA"/>
</dbReference>
<reference evidence="3 4" key="1">
    <citation type="submission" date="2017-09" db="EMBL/GenBank/DDBJ databases">
        <title>Depth-based differentiation of microbial function through sediment-hosted aquifers and enrichment of novel symbionts in the deep terrestrial subsurface.</title>
        <authorList>
            <person name="Probst A.J."/>
            <person name="Ladd B."/>
            <person name="Jarett J.K."/>
            <person name="Geller-Mcgrath D.E."/>
            <person name="Sieber C.M."/>
            <person name="Emerson J.B."/>
            <person name="Anantharaman K."/>
            <person name="Thomas B.C."/>
            <person name="Malmstrom R."/>
            <person name="Stieglmeier M."/>
            <person name="Klingl A."/>
            <person name="Woyke T."/>
            <person name="Ryan C.M."/>
            <person name="Banfield J.F."/>
        </authorList>
    </citation>
    <scope>NUCLEOTIDE SEQUENCE [LARGE SCALE GENOMIC DNA]</scope>
    <source>
        <strain evidence="3">CG23_combo_of_CG06-09_8_20_14_all_35_49</strain>
    </source>
</reference>
<sequence>MIRNKDSKNKVSCIIPFWNEGERLYKVLDEVIKVKNIFEVICIDDASDKNKSNNIRKRYSKIEYIRLKQNVGKSNAIFEGLKYTQGSLILLLDADLRNLNHSEIEEAIKIIQQNPDIDMLILRRIKAPLFVKLTRGDVLATGERIIKKNHLLTILNNSTKGWELESKINLFMLKNKKNVLCFPHSGINTHWKWGLSTDLKYHRKKMTDIFSIGLINLIKLFLFFGKKEFSNSPPA</sequence>
<dbReference type="Pfam" id="PF00535">
    <property type="entry name" value="Glycos_transf_2"/>
    <property type="match status" value="1"/>
</dbReference>
<evidence type="ECO:0000259" key="2">
    <source>
        <dbReference type="Pfam" id="PF00535"/>
    </source>
</evidence>
<evidence type="ECO:0000313" key="3">
    <source>
        <dbReference type="EMBL" id="PIP15207.1"/>
    </source>
</evidence>
<comment type="caution">
    <text evidence="3">The sequence shown here is derived from an EMBL/GenBank/DDBJ whole genome shotgun (WGS) entry which is preliminary data.</text>
</comment>
<dbReference type="Gene3D" id="3.90.550.10">
    <property type="entry name" value="Spore Coat Polysaccharide Biosynthesis Protein SpsA, Chain A"/>
    <property type="match status" value="1"/>
</dbReference>
<dbReference type="GO" id="GO:0006487">
    <property type="term" value="P:protein N-linked glycosylation"/>
    <property type="evidence" value="ECO:0007669"/>
    <property type="project" value="TreeGrafter"/>
</dbReference>
<dbReference type="SUPFAM" id="SSF53448">
    <property type="entry name" value="Nucleotide-diphospho-sugar transferases"/>
    <property type="match status" value="1"/>
</dbReference>
<dbReference type="InterPro" id="IPR001173">
    <property type="entry name" value="Glyco_trans_2-like"/>
</dbReference>
<protein>
    <submittedName>
        <fullName evidence="3">Glycosyl transferase</fullName>
    </submittedName>
</protein>
<keyword evidence="1" id="KW-0812">Transmembrane</keyword>